<dbReference type="PANTHER" id="PTHR45984:SF1">
    <property type="entry name" value="SPAG1 AXONEMAL DYNEIN ASSEMBLY FACTOR"/>
    <property type="match status" value="1"/>
</dbReference>
<evidence type="ECO:0000313" key="8">
    <source>
        <dbReference type="Proteomes" id="UP000728185"/>
    </source>
</evidence>
<evidence type="ECO:0000256" key="3">
    <source>
        <dbReference type="ARBA" id="ARBA00022737"/>
    </source>
</evidence>
<dbReference type="AlphaFoldDB" id="A0A8E0RMY9"/>
<keyword evidence="4 5" id="KW-0802">TPR repeat</keyword>
<protein>
    <recommendedName>
        <fullName evidence="9">Sperm-associated antigen 1</fullName>
    </recommendedName>
</protein>
<feature type="region of interest" description="Disordered" evidence="6">
    <location>
        <begin position="349"/>
        <end position="449"/>
    </location>
</feature>
<evidence type="ECO:0000256" key="1">
    <source>
        <dbReference type="ARBA" id="ARBA00004496"/>
    </source>
</evidence>
<accession>A0A8E0RMY9</accession>
<dbReference type="InterPro" id="IPR019734">
    <property type="entry name" value="TPR_rpt"/>
</dbReference>
<dbReference type="OrthoDB" id="2942533at2759"/>
<feature type="compositionally biased region" description="Polar residues" evidence="6">
    <location>
        <begin position="403"/>
        <end position="415"/>
    </location>
</feature>
<dbReference type="GO" id="GO:0005739">
    <property type="term" value="C:mitochondrion"/>
    <property type="evidence" value="ECO:0007669"/>
    <property type="project" value="TreeGrafter"/>
</dbReference>
<feature type="region of interest" description="Disordered" evidence="6">
    <location>
        <begin position="646"/>
        <end position="676"/>
    </location>
</feature>
<organism evidence="7 8">
    <name type="scientific">Fasciolopsis buskii</name>
    <dbReference type="NCBI Taxonomy" id="27845"/>
    <lineage>
        <taxon>Eukaryota</taxon>
        <taxon>Metazoa</taxon>
        <taxon>Spiralia</taxon>
        <taxon>Lophotrochozoa</taxon>
        <taxon>Platyhelminthes</taxon>
        <taxon>Trematoda</taxon>
        <taxon>Digenea</taxon>
        <taxon>Plagiorchiida</taxon>
        <taxon>Echinostomata</taxon>
        <taxon>Echinostomatoidea</taxon>
        <taxon>Fasciolidae</taxon>
        <taxon>Fasciolopsis</taxon>
    </lineage>
</organism>
<proteinExistence type="predicted"/>
<evidence type="ECO:0000256" key="5">
    <source>
        <dbReference type="PROSITE-ProRule" id="PRU00339"/>
    </source>
</evidence>
<sequence>MSDTAYYHETTKTYDIPLKNLDFKYIKECDNIPELEKMLKTLRSGEVGRFKELEECCEERLKHLDPENRLLRKPVPLGTIYQLNEQDRKDVLADLQEWISGMREESNERGGDNYPGVEEMVSRVKEHMGLRDASDVEKEEERTLEYDEPLPPIRRELCFKANSQFAQKRSSASDGFTGKRVLKPRDFSEWDRLEKEWDKELNEESSTTTSKPLDRVDEKGERMSLSESEAHGLSKLTFTDLAKRVKNMPEHTRRQIATKEKEKGNEAFKAGDYNEALTYYKRSLILFPTSAVYNNRALIPLFRSGRANYELHNLDEAERVLEQLTDQDPTLTKAQNLLRNVRVEKSKRQARKLEGGRRMVITDVGDSSESSDDDLPKIKAVRKAESTSNTSIPIKTSTPPTNDSSSIQKTEQPDNFVTPIPSDCQKPSVIDNEDPNGDKEETKENHQHRVRRRVVYPPSNPGRKGMVIEELSDAELDQLKRRDNATDVREDNRTKSREGVKSNWKKTDFLSNIGDVISVTQITNLNYEDAKARGAESRAKGNLEEAFQCYTRCIEVSRNASKTDQLAAAYRNRAIVALDFGRYQCVVDDCTEALKLQPRHPTSLYRRALGRRGLGDLSGAVTDLEEAHKLLPNSVNISTELDTSRQQLYSNSSSEVSTQEASGYRPLVSLQKQPMA</sequence>
<evidence type="ECO:0000256" key="6">
    <source>
        <dbReference type="SAM" id="MobiDB-lite"/>
    </source>
</evidence>
<dbReference type="EMBL" id="LUCM01011741">
    <property type="protein sequence ID" value="KAA0183525.1"/>
    <property type="molecule type" value="Genomic_DNA"/>
</dbReference>
<dbReference type="PANTHER" id="PTHR45984">
    <property type="entry name" value="RNA (RNA) POLYMERASE II ASSOCIATED PROTEIN HOMOLOG"/>
    <property type="match status" value="1"/>
</dbReference>
<evidence type="ECO:0000313" key="7">
    <source>
        <dbReference type="EMBL" id="KAA0183525.1"/>
    </source>
</evidence>
<evidence type="ECO:0000256" key="2">
    <source>
        <dbReference type="ARBA" id="ARBA00022490"/>
    </source>
</evidence>
<comment type="caution">
    <text evidence="7">The sequence shown here is derived from an EMBL/GenBank/DDBJ whole genome shotgun (WGS) entry which is preliminary data.</text>
</comment>
<feature type="repeat" description="TPR" evidence="5">
    <location>
        <begin position="257"/>
        <end position="290"/>
    </location>
</feature>
<feature type="compositionally biased region" description="Low complexity" evidence="6">
    <location>
        <begin position="386"/>
        <end position="402"/>
    </location>
</feature>
<dbReference type="SMART" id="SM00028">
    <property type="entry name" value="TPR"/>
    <property type="match status" value="5"/>
</dbReference>
<dbReference type="Pfam" id="PF14559">
    <property type="entry name" value="TPR_19"/>
    <property type="match status" value="1"/>
</dbReference>
<keyword evidence="8" id="KW-1185">Reference proteome</keyword>
<dbReference type="SUPFAM" id="SSF48452">
    <property type="entry name" value="TPR-like"/>
    <property type="match status" value="2"/>
</dbReference>
<evidence type="ECO:0008006" key="9">
    <source>
        <dbReference type="Google" id="ProtNLM"/>
    </source>
</evidence>
<gene>
    <name evidence="7" type="ORF">FBUS_08136</name>
</gene>
<feature type="compositionally biased region" description="Basic and acidic residues" evidence="6">
    <location>
        <begin position="212"/>
        <end position="229"/>
    </location>
</feature>
<feature type="region of interest" description="Disordered" evidence="6">
    <location>
        <begin position="198"/>
        <end position="229"/>
    </location>
</feature>
<keyword evidence="2" id="KW-0963">Cytoplasm</keyword>
<evidence type="ECO:0000256" key="4">
    <source>
        <dbReference type="ARBA" id="ARBA00022803"/>
    </source>
</evidence>
<dbReference type="PROSITE" id="PS50005">
    <property type="entry name" value="TPR"/>
    <property type="match status" value="1"/>
</dbReference>
<dbReference type="GO" id="GO:0005829">
    <property type="term" value="C:cytosol"/>
    <property type="evidence" value="ECO:0007669"/>
    <property type="project" value="TreeGrafter"/>
</dbReference>
<dbReference type="InterPro" id="IPR051982">
    <property type="entry name" value="CiliaryAsmbly_MitoImport"/>
</dbReference>
<feature type="compositionally biased region" description="Polar residues" evidence="6">
    <location>
        <begin position="646"/>
        <end position="661"/>
    </location>
</feature>
<reference evidence="7" key="1">
    <citation type="submission" date="2019-05" db="EMBL/GenBank/DDBJ databases">
        <title>Annotation for the trematode Fasciolopsis buski.</title>
        <authorList>
            <person name="Choi Y.-J."/>
        </authorList>
    </citation>
    <scope>NUCLEOTIDE SEQUENCE</scope>
    <source>
        <strain evidence="7">HT</strain>
        <tissue evidence="7">Whole worm</tissue>
    </source>
</reference>
<dbReference type="GO" id="GO:0006626">
    <property type="term" value="P:protein targeting to mitochondrion"/>
    <property type="evidence" value="ECO:0007669"/>
    <property type="project" value="TreeGrafter"/>
</dbReference>
<dbReference type="Proteomes" id="UP000728185">
    <property type="component" value="Unassembled WGS sequence"/>
</dbReference>
<name>A0A8E0RMY9_9TREM</name>
<dbReference type="Gene3D" id="1.25.40.10">
    <property type="entry name" value="Tetratricopeptide repeat domain"/>
    <property type="match status" value="2"/>
</dbReference>
<comment type="subcellular location">
    <subcellularLocation>
        <location evidence="1">Cytoplasm</location>
    </subcellularLocation>
</comment>
<keyword evidence="3" id="KW-0677">Repeat</keyword>
<dbReference type="GO" id="GO:0031072">
    <property type="term" value="F:heat shock protein binding"/>
    <property type="evidence" value="ECO:0007669"/>
    <property type="project" value="TreeGrafter"/>
</dbReference>
<dbReference type="InterPro" id="IPR011990">
    <property type="entry name" value="TPR-like_helical_dom_sf"/>
</dbReference>
<feature type="compositionally biased region" description="Basic and acidic residues" evidence="6">
    <location>
        <begin position="374"/>
        <end position="385"/>
    </location>
</feature>
<feature type="compositionally biased region" description="Basic and acidic residues" evidence="6">
    <location>
        <begin position="436"/>
        <end position="447"/>
    </location>
</feature>